<feature type="compositionally biased region" description="Polar residues" evidence="1">
    <location>
        <begin position="81"/>
        <end position="92"/>
    </location>
</feature>
<sequence>MALSEEDINSKKARNADNEKKIAELNAKIAAAEAAANNDVRGEKLDREDEKQQVEIARLTALAESINGGGAQETAPAAANTRPTGTQRNPTNFGGAPAVTENKE</sequence>
<gene>
    <name evidence="2" type="ORF">GMA3_12</name>
</gene>
<name>A0A0K0NKT6_9CAUD</name>
<feature type="compositionally biased region" description="Basic and acidic residues" evidence="1">
    <location>
        <begin position="8"/>
        <end position="20"/>
    </location>
</feature>
<dbReference type="KEGG" id="vg:26516883"/>
<reference evidence="2 3" key="1">
    <citation type="journal article" date="2015" name="PLoS ONE">
        <title>Lysis to Kill: Evaluation of the Lytic Abilities, and Genomics of Nine Bacteriophages Infective for Gordonia spp. and Their Potential Use in Activated Sludge Foam Biocontrol.</title>
        <authorList>
            <person name="Dyson Z.A."/>
            <person name="Tucci J."/>
            <person name="Seviour R.J."/>
            <person name="Petrovski S."/>
        </authorList>
    </citation>
    <scope>NUCLEOTIDE SEQUENCE [LARGE SCALE GENOMIC DNA]</scope>
</reference>
<feature type="region of interest" description="Disordered" evidence="1">
    <location>
        <begin position="1"/>
        <end position="20"/>
    </location>
</feature>
<proteinExistence type="predicted"/>
<dbReference type="RefSeq" id="YP_009188580.1">
    <property type="nucleotide sequence ID" value="NC_028668.1"/>
</dbReference>
<organism evidence="2 3">
    <name type="scientific">Gordonia phage GMA3</name>
    <dbReference type="NCBI Taxonomy" id="1647284"/>
    <lineage>
        <taxon>Viruses</taxon>
        <taxon>Duplodnaviria</taxon>
        <taxon>Heunggongvirae</taxon>
        <taxon>Uroviricota</taxon>
        <taxon>Caudoviricetes</taxon>
        <taxon>Gamtrevirus</taxon>
        <taxon>Gamtrevirus GMA3</taxon>
    </lineage>
</organism>
<keyword evidence="3" id="KW-1185">Reference proteome</keyword>
<dbReference type="Proteomes" id="UP000204451">
    <property type="component" value="Segment"/>
</dbReference>
<accession>A0A0K0NKT6</accession>
<evidence type="ECO:0000313" key="2">
    <source>
        <dbReference type="EMBL" id="AKL88189.1"/>
    </source>
</evidence>
<evidence type="ECO:0000313" key="3">
    <source>
        <dbReference type="Proteomes" id="UP000204451"/>
    </source>
</evidence>
<evidence type="ECO:0000256" key="1">
    <source>
        <dbReference type="SAM" id="MobiDB-lite"/>
    </source>
</evidence>
<dbReference type="GeneID" id="26516883"/>
<feature type="region of interest" description="Disordered" evidence="1">
    <location>
        <begin position="65"/>
        <end position="104"/>
    </location>
</feature>
<dbReference type="EMBL" id="KR063279">
    <property type="protein sequence ID" value="AKL88189.1"/>
    <property type="molecule type" value="Genomic_DNA"/>
</dbReference>
<protein>
    <submittedName>
        <fullName evidence="2">Uncharacterized protein</fullName>
    </submittedName>
</protein>